<dbReference type="Proteomes" id="UP000430634">
    <property type="component" value="Unassembled WGS sequence"/>
</dbReference>
<evidence type="ECO:0000313" key="4">
    <source>
        <dbReference type="Proteomes" id="UP000430634"/>
    </source>
</evidence>
<dbReference type="AlphaFoldDB" id="A0A6I3SZP3"/>
<name>A0A6I3SZP3_9BURK</name>
<dbReference type="EMBL" id="BMKG01000032">
    <property type="protein sequence ID" value="GGC22212.1"/>
    <property type="molecule type" value="Genomic_DNA"/>
</dbReference>
<dbReference type="InterPro" id="IPR018643">
    <property type="entry name" value="DUF2069_membrane"/>
</dbReference>
<comment type="caution">
    <text evidence="3">The sequence shown here is derived from an EMBL/GenBank/DDBJ whole genome shotgun (WGS) entry which is preliminary data.</text>
</comment>
<evidence type="ECO:0000313" key="2">
    <source>
        <dbReference type="EMBL" id="GGC22212.1"/>
    </source>
</evidence>
<keyword evidence="1" id="KW-0812">Transmembrane</keyword>
<keyword evidence="1" id="KW-0472">Membrane</keyword>
<gene>
    <name evidence="2" type="ORF">GCM10011572_49620</name>
    <name evidence="3" type="ORF">GM672_18740</name>
</gene>
<dbReference type="Pfam" id="PF09842">
    <property type="entry name" value="DUF2069"/>
    <property type="match status" value="1"/>
</dbReference>
<dbReference type="RefSeq" id="WP_155472056.1">
    <property type="nucleotide sequence ID" value="NZ_BMKG01000032.1"/>
</dbReference>
<protein>
    <submittedName>
        <fullName evidence="3">DUF2069 domain-containing protein</fullName>
    </submittedName>
    <submittedName>
        <fullName evidence="2">Membrane protein</fullName>
    </submittedName>
</protein>
<organism evidence="3 4">
    <name type="scientific">Pseudoduganella buxea</name>
    <dbReference type="NCBI Taxonomy" id="1949069"/>
    <lineage>
        <taxon>Bacteria</taxon>
        <taxon>Pseudomonadati</taxon>
        <taxon>Pseudomonadota</taxon>
        <taxon>Betaproteobacteria</taxon>
        <taxon>Burkholderiales</taxon>
        <taxon>Oxalobacteraceae</taxon>
        <taxon>Telluria group</taxon>
        <taxon>Pseudoduganella</taxon>
    </lineage>
</organism>
<sequence length="138" mass="15589">MHGLRQKVAWWGALFSVGILIAWCLAWELVLAPLHPGGSWLALKAVPLLFPLIGIIKRDLYTLQWTSMMILVYFIEGVVRGWSDRVMPWLGWGEAVLVTVFFVCALAYVQPYKRAAKRAARELLDKVNKGSNSRNGHP</sequence>
<reference evidence="2" key="4">
    <citation type="submission" date="2024-05" db="EMBL/GenBank/DDBJ databases">
        <authorList>
            <person name="Sun Q."/>
            <person name="Zhou Y."/>
        </authorList>
    </citation>
    <scope>NUCLEOTIDE SEQUENCE</scope>
    <source>
        <strain evidence="2">CGMCC 1.15931</strain>
    </source>
</reference>
<dbReference type="OrthoDB" id="9181360at2"/>
<feature type="transmembrane region" description="Helical" evidence="1">
    <location>
        <begin position="12"/>
        <end position="32"/>
    </location>
</feature>
<reference evidence="2" key="1">
    <citation type="journal article" date="2014" name="Int. J. Syst. Evol. Microbiol.">
        <title>Complete genome of a new Firmicutes species belonging to the dominant human colonic microbiota ('Ruminococcus bicirculans') reveals two chromosomes and a selective capacity to utilize plant glucans.</title>
        <authorList>
            <consortium name="NISC Comparative Sequencing Program"/>
            <person name="Wegmann U."/>
            <person name="Louis P."/>
            <person name="Goesmann A."/>
            <person name="Henrissat B."/>
            <person name="Duncan S.H."/>
            <person name="Flint H.J."/>
        </authorList>
    </citation>
    <scope>NUCLEOTIDE SEQUENCE</scope>
    <source>
        <strain evidence="2">CGMCC 1.15931</strain>
    </source>
</reference>
<reference evidence="5" key="2">
    <citation type="journal article" date="2019" name="Int. J. Syst. Evol. Microbiol.">
        <title>The Global Catalogue of Microorganisms (GCM) 10K type strain sequencing project: providing services to taxonomists for standard genome sequencing and annotation.</title>
        <authorList>
            <consortium name="The Broad Institute Genomics Platform"/>
            <consortium name="The Broad Institute Genome Sequencing Center for Infectious Disease"/>
            <person name="Wu L."/>
            <person name="Ma J."/>
        </authorList>
    </citation>
    <scope>NUCLEOTIDE SEQUENCE [LARGE SCALE GENOMIC DNA]</scope>
    <source>
        <strain evidence="5">CGMCC 1.15931</strain>
    </source>
</reference>
<dbReference type="EMBL" id="WNKZ01000060">
    <property type="protein sequence ID" value="MTV54770.1"/>
    <property type="molecule type" value="Genomic_DNA"/>
</dbReference>
<keyword evidence="5" id="KW-1185">Reference proteome</keyword>
<proteinExistence type="predicted"/>
<feature type="transmembrane region" description="Helical" evidence="1">
    <location>
        <begin position="63"/>
        <end position="83"/>
    </location>
</feature>
<evidence type="ECO:0000313" key="3">
    <source>
        <dbReference type="EMBL" id="MTV54770.1"/>
    </source>
</evidence>
<accession>A0A6I3SZP3</accession>
<feature type="transmembrane region" description="Helical" evidence="1">
    <location>
        <begin position="89"/>
        <end position="109"/>
    </location>
</feature>
<evidence type="ECO:0000313" key="5">
    <source>
        <dbReference type="Proteomes" id="UP000622638"/>
    </source>
</evidence>
<reference evidence="3 4" key="3">
    <citation type="submission" date="2019-11" db="EMBL/GenBank/DDBJ databases">
        <title>Type strains purchased from KCTC, JCM and DSMZ.</title>
        <authorList>
            <person name="Lu H."/>
        </authorList>
    </citation>
    <scope>NUCLEOTIDE SEQUENCE [LARGE SCALE GENOMIC DNA]</scope>
    <source>
        <strain evidence="3 4">KCTC 52429</strain>
    </source>
</reference>
<keyword evidence="1" id="KW-1133">Transmembrane helix</keyword>
<dbReference type="Proteomes" id="UP000622638">
    <property type="component" value="Unassembled WGS sequence"/>
</dbReference>
<evidence type="ECO:0000256" key="1">
    <source>
        <dbReference type="SAM" id="Phobius"/>
    </source>
</evidence>
<feature type="transmembrane region" description="Helical" evidence="1">
    <location>
        <begin position="38"/>
        <end position="56"/>
    </location>
</feature>